<comment type="function">
    <text evidence="9">DNA polymerase involved in damage-induced mutagenesis and translesion synthesis (TLS). It is not the major replicative DNA polymerase.</text>
</comment>
<reference evidence="12" key="1">
    <citation type="journal article" date="2018" name="Int. J. Syst. Evol. Microbiol.">
        <title>Jatrophihabitans telluris sp. nov., isolated from sediment soil of lava forest wetlands and the emended description of the genus Jatrophihabitans.</title>
        <authorList>
            <person name="Lee K.C."/>
            <person name="Suh M.K."/>
            <person name="Eom M.K."/>
            <person name="Kim K.K."/>
            <person name="Kim J.S."/>
            <person name="Kim D.S."/>
            <person name="Ko S.H."/>
            <person name="Shin Y.K."/>
            <person name="Lee J.S."/>
        </authorList>
    </citation>
    <scope>NUCLEOTIDE SEQUENCE</scope>
    <source>
        <strain evidence="12">N237</strain>
    </source>
</reference>
<keyword evidence="1 9" id="KW-0963">Cytoplasm</keyword>
<feature type="region of interest" description="Disordered" evidence="10">
    <location>
        <begin position="1"/>
        <end position="62"/>
    </location>
</feature>
<feature type="compositionally biased region" description="Basic and acidic residues" evidence="10">
    <location>
        <begin position="11"/>
        <end position="26"/>
    </location>
</feature>
<evidence type="ECO:0000313" key="13">
    <source>
        <dbReference type="Proteomes" id="UP001056336"/>
    </source>
</evidence>
<dbReference type="PANTHER" id="PTHR32294">
    <property type="entry name" value="DNA POLYMERASE III SUBUNIT ALPHA"/>
    <property type="match status" value="1"/>
</dbReference>
<dbReference type="SMART" id="SM00481">
    <property type="entry name" value="POLIIIAc"/>
    <property type="match status" value="1"/>
</dbReference>
<dbReference type="RefSeq" id="WP_249774175.1">
    <property type="nucleotide sequence ID" value="NZ_CP097332.1"/>
</dbReference>
<protein>
    <recommendedName>
        <fullName evidence="9">Error-prone DNA polymerase</fullName>
        <ecNumber evidence="9">2.7.7.7</ecNumber>
    </recommendedName>
</protein>
<dbReference type="InterPro" id="IPR016195">
    <property type="entry name" value="Pol/histidinol_Pase-like"/>
</dbReference>
<dbReference type="InterPro" id="IPR003141">
    <property type="entry name" value="Pol/His_phosphatase_N"/>
</dbReference>
<dbReference type="CDD" id="cd04485">
    <property type="entry name" value="DnaE_OBF"/>
    <property type="match status" value="1"/>
</dbReference>
<dbReference type="NCBIfam" id="NF004225">
    <property type="entry name" value="PRK05672.1"/>
    <property type="match status" value="1"/>
</dbReference>
<dbReference type="SUPFAM" id="SSF89550">
    <property type="entry name" value="PHP domain-like"/>
    <property type="match status" value="1"/>
</dbReference>
<feature type="domain" description="Polymerase/histidinol phosphatase N-terminal" evidence="11">
    <location>
        <begin position="78"/>
        <end position="145"/>
    </location>
</feature>
<dbReference type="InterPro" id="IPR011708">
    <property type="entry name" value="DNA_pol3_alpha_NTPase_dom"/>
</dbReference>
<dbReference type="NCBIfam" id="TIGR00594">
    <property type="entry name" value="polc"/>
    <property type="match status" value="1"/>
</dbReference>
<evidence type="ECO:0000256" key="9">
    <source>
        <dbReference type="HAMAP-Rule" id="MF_01902"/>
    </source>
</evidence>
<dbReference type="Proteomes" id="UP001056336">
    <property type="component" value="Chromosome"/>
</dbReference>
<accession>A0ABY4R759</accession>
<dbReference type="Pfam" id="PF14579">
    <property type="entry name" value="HHH_6"/>
    <property type="match status" value="1"/>
</dbReference>
<reference evidence="12" key="2">
    <citation type="submission" date="2022-05" db="EMBL/GenBank/DDBJ databases">
        <authorList>
            <person name="Kim J.-S."/>
            <person name="Lee K."/>
            <person name="Suh M."/>
            <person name="Eom M."/>
            <person name="Kim J.-S."/>
            <person name="Kim D.-S."/>
            <person name="Ko S.-H."/>
            <person name="Shin Y."/>
            <person name="Lee J.-S."/>
        </authorList>
    </citation>
    <scope>NUCLEOTIDE SEQUENCE</scope>
    <source>
        <strain evidence="12">N237</strain>
    </source>
</reference>
<evidence type="ECO:0000256" key="6">
    <source>
        <dbReference type="ARBA" id="ARBA00022932"/>
    </source>
</evidence>
<dbReference type="SUPFAM" id="SSF47781">
    <property type="entry name" value="RuvA domain 2-like"/>
    <property type="match status" value="1"/>
</dbReference>
<dbReference type="CDD" id="cd07431">
    <property type="entry name" value="PHP_PolIIIA"/>
    <property type="match status" value="1"/>
</dbReference>
<keyword evidence="3 9" id="KW-0548">Nucleotidyltransferase</keyword>
<dbReference type="Pfam" id="PF17657">
    <property type="entry name" value="DNA_pol3_finger"/>
    <property type="match status" value="1"/>
</dbReference>
<dbReference type="InterPro" id="IPR040982">
    <property type="entry name" value="DNA_pol3_finger"/>
</dbReference>
<dbReference type="HAMAP" id="MF_01902">
    <property type="entry name" value="DNApol_error_prone"/>
    <property type="match status" value="1"/>
</dbReference>
<evidence type="ECO:0000256" key="5">
    <source>
        <dbReference type="ARBA" id="ARBA00022763"/>
    </source>
</evidence>
<dbReference type="Pfam" id="PF02811">
    <property type="entry name" value="PHP"/>
    <property type="match status" value="1"/>
</dbReference>
<dbReference type="InterPro" id="IPR004013">
    <property type="entry name" value="PHP_dom"/>
</dbReference>
<dbReference type="InterPro" id="IPR023073">
    <property type="entry name" value="DnaE2"/>
</dbReference>
<organism evidence="12 13">
    <name type="scientific">Jatrophihabitans telluris</name>
    <dbReference type="NCBI Taxonomy" id="2038343"/>
    <lineage>
        <taxon>Bacteria</taxon>
        <taxon>Bacillati</taxon>
        <taxon>Actinomycetota</taxon>
        <taxon>Actinomycetes</taxon>
        <taxon>Jatrophihabitantales</taxon>
        <taxon>Jatrophihabitantaceae</taxon>
        <taxon>Jatrophihabitans</taxon>
    </lineage>
</organism>
<evidence type="ECO:0000256" key="1">
    <source>
        <dbReference type="ARBA" id="ARBA00022490"/>
    </source>
</evidence>
<evidence type="ECO:0000256" key="7">
    <source>
        <dbReference type="ARBA" id="ARBA00023204"/>
    </source>
</evidence>
<dbReference type="Gene3D" id="1.10.150.870">
    <property type="match status" value="1"/>
</dbReference>
<gene>
    <name evidence="9" type="primary">dnaE2</name>
    <name evidence="12" type="ORF">M6D93_05975</name>
</gene>
<sequence length="1153" mass="126883">MGFDNPIIPWRELERRLSGRPEHDSPEPDEEDDLPHRRRGHGRELPGDGGDSPAWSRKRPAYEAPDVTRLTAGRTAYAELHSHSSFSFLDGSSDPEELVEEAVSLGLEALAITDHDGMYGVARFAEAADAFGLGTVFGAELNLDVPMPSTQTERSIAARVGIEDPPGSHLLVLARNPAGYASLCRAISQAQLRGGAKGRPVYDIDELADLADDNWLILTGCRKGSVQQALHSGGFGTFGFDPARAALAALTDRFGRDNVVVELTHALEPLADERYAALAQLADEQRLDLIASTAAHYATPRNRQLATAVAAVRARTSMDALDGWLPSWASQHLRSGAEMAERFGRYPTAVSAAARLGKELSFPLKLIAPNLPPFPVPEGYDEMSYLRELAYRGAAERYGPRDDPRFARAYQQIEHELTIIDQLGFPGYFLVVWELTTFCAEQGILCQGRGSAANSAVCYAIGITAVDSVEYGLLFERFLAPERDGPPDIDIDIESDRREEVIQHVYEMHGRQHAAQVANVITYRPRSAVRDIARAFGYAQGQQDAWSKQIDHGYYWSETAETLAQSQDVDAVPPEVLRLAEQLQNAPRHLGIHSGGMVICDRPVVEVCPVEWGRMADRTVLQWDKDDCAATGLVKFDLLGLGMLSALKYTFDFVAEFFGTRYGLHQVPKEDPLVYDMLCEADTVGVFQIESRAQMATLPRLKPRKFYDLVIEIALIRPGPIQGDSVHPYIRRKNGLEEVTYPHPKLQPALEKTLGIPLFQEQLMQLAIDAAGCSAAEADQVRRAMGSKRSAEKMEGLRNRLYDGMQANGIVGAMADDVFKKIEAFAAFGFAESHSISFAYLVYASSWMKLYHPAAFCAGLLNAQPMGFYSPQSLVHDAKRHGVVVAGPSINDSAAGAGLERISAEDRHQSSYRGPGPDQPRIRLGLSSVRGIGDDLANRIVADRQAGGVFLSMADLSRRIGLNAEQLEALATAGAFECFGTERRQALWAAGAAADFRPGQLDLHLASEQQVPPLPSMTEPEQLMADLWATGITRDRYPTALIRDRLTALGVVATDRLRHLPDRTRLTVAGIVTHRQRPATARGVTFINLEDEFGMLNVICDPVVWQRHRRIARESGGLIIRGMLERVDGVVNVSAERIDKLDLGLRTRSRDFR</sequence>
<evidence type="ECO:0000256" key="8">
    <source>
        <dbReference type="ARBA" id="ARBA00049244"/>
    </source>
</evidence>
<dbReference type="InterPro" id="IPR029460">
    <property type="entry name" value="DNAPol_HHH"/>
</dbReference>
<evidence type="ECO:0000256" key="3">
    <source>
        <dbReference type="ARBA" id="ARBA00022695"/>
    </source>
</evidence>
<comment type="subcellular location">
    <subcellularLocation>
        <location evidence="9">Cytoplasm</location>
    </subcellularLocation>
</comment>
<keyword evidence="5 9" id="KW-0227">DNA damage</keyword>
<evidence type="ECO:0000313" key="12">
    <source>
        <dbReference type="EMBL" id="UQX90279.1"/>
    </source>
</evidence>
<evidence type="ECO:0000256" key="2">
    <source>
        <dbReference type="ARBA" id="ARBA00022679"/>
    </source>
</evidence>
<evidence type="ECO:0000259" key="11">
    <source>
        <dbReference type="SMART" id="SM00481"/>
    </source>
</evidence>
<dbReference type="InterPro" id="IPR010994">
    <property type="entry name" value="RuvA_2-like"/>
</dbReference>
<keyword evidence="2 9" id="KW-0808">Transferase</keyword>
<name>A0ABY4R759_9ACTN</name>
<dbReference type="EC" id="2.7.7.7" evidence="9"/>
<dbReference type="Pfam" id="PF07733">
    <property type="entry name" value="DNA_pol3_alpha"/>
    <property type="match status" value="1"/>
</dbReference>
<evidence type="ECO:0000256" key="4">
    <source>
        <dbReference type="ARBA" id="ARBA00022705"/>
    </source>
</evidence>
<dbReference type="Gene3D" id="3.20.20.140">
    <property type="entry name" value="Metal-dependent hydrolases"/>
    <property type="match status" value="1"/>
</dbReference>
<keyword evidence="13" id="KW-1185">Reference proteome</keyword>
<keyword evidence="4 9" id="KW-0235">DNA replication</keyword>
<dbReference type="InterPro" id="IPR004805">
    <property type="entry name" value="DnaE2/DnaE/PolC"/>
</dbReference>
<dbReference type="PANTHER" id="PTHR32294:SF4">
    <property type="entry name" value="ERROR-PRONE DNA POLYMERASE"/>
    <property type="match status" value="1"/>
</dbReference>
<keyword evidence="6 9" id="KW-0239">DNA-directed DNA polymerase</keyword>
<proteinExistence type="inferred from homology"/>
<comment type="catalytic activity">
    <reaction evidence="8 9">
        <text>DNA(n) + a 2'-deoxyribonucleoside 5'-triphosphate = DNA(n+1) + diphosphate</text>
        <dbReference type="Rhea" id="RHEA:22508"/>
        <dbReference type="Rhea" id="RHEA-COMP:17339"/>
        <dbReference type="Rhea" id="RHEA-COMP:17340"/>
        <dbReference type="ChEBI" id="CHEBI:33019"/>
        <dbReference type="ChEBI" id="CHEBI:61560"/>
        <dbReference type="ChEBI" id="CHEBI:173112"/>
        <dbReference type="EC" id="2.7.7.7"/>
    </reaction>
</comment>
<comment type="similarity">
    <text evidence="9">Belongs to the DNA polymerase type-C family. DnaE2 subfamily.</text>
</comment>
<evidence type="ECO:0000256" key="10">
    <source>
        <dbReference type="SAM" id="MobiDB-lite"/>
    </source>
</evidence>
<keyword evidence="7 9" id="KW-0234">DNA repair</keyword>
<dbReference type="EMBL" id="CP097332">
    <property type="protein sequence ID" value="UQX90279.1"/>
    <property type="molecule type" value="Genomic_DNA"/>
</dbReference>